<protein>
    <recommendedName>
        <fullName evidence="3">Lipoprotein</fullName>
    </recommendedName>
</protein>
<evidence type="ECO:0000313" key="1">
    <source>
        <dbReference type="EMBL" id="RYJ45509.1"/>
    </source>
</evidence>
<sequence length="208" mass="23214">MKKILSVLALSAIVLSCSDDDSNSTQESFFNLKDGNLWVYKKYIANAEGVESFSGITDSVTVSGNQTIGDVSYVRLLHEEYNQSIKVNEREEFVRVDESGYLVNEQGVVIHPGADFNFQDTQPANDGSEVYGELNYTLNEMQNVTVEGQNYSVYPYVAMFVSDPEHNLPEGVGCFNNYSAGIGMVATHTRFVSGTNYIEYRLTDYDIN</sequence>
<evidence type="ECO:0008006" key="3">
    <source>
        <dbReference type="Google" id="ProtNLM"/>
    </source>
</evidence>
<gene>
    <name evidence="1" type="ORF">NU09_0101</name>
</gene>
<reference evidence="1 2" key="1">
    <citation type="submission" date="2014-12" db="EMBL/GenBank/DDBJ databases">
        <title>Genome sequence of Flavobacterium beibuense RSKm HC5.</title>
        <authorList>
            <person name="Kim J.F."/>
            <person name="Song J.Y."/>
            <person name="Kwak M.-J."/>
            <person name="Lee S.-W."/>
        </authorList>
    </citation>
    <scope>NUCLEOTIDE SEQUENCE [LARGE SCALE GENOMIC DNA]</scope>
    <source>
        <strain evidence="1 2">RSKm HC5</strain>
    </source>
</reference>
<organism evidence="1 2">
    <name type="scientific">Flavobacterium beibuense</name>
    <dbReference type="NCBI Taxonomy" id="657326"/>
    <lineage>
        <taxon>Bacteria</taxon>
        <taxon>Pseudomonadati</taxon>
        <taxon>Bacteroidota</taxon>
        <taxon>Flavobacteriia</taxon>
        <taxon>Flavobacteriales</taxon>
        <taxon>Flavobacteriaceae</taxon>
        <taxon>Flavobacterium</taxon>
    </lineage>
</organism>
<name>A0A444WI16_9FLAO</name>
<dbReference type="Proteomes" id="UP000289775">
    <property type="component" value="Unassembled WGS sequence"/>
</dbReference>
<comment type="caution">
    <text evidence="1">The sequence shown here is derived from an EMBL/GenBank/DDBJ whole genome shotgun (WGS) entry which is preliminary data.</text>
</comment>
<dbReference type="PROSITE" id="PS51257">
    <property type="entry name" value="PROKAR_LIPOPROTEIN"/>
    <property type="match status" value="1"/>
</dbReference>
<dbReference type="RefSeq" id="WP_129749292.1">
    <property type="nucleotide sequence ID" value="NZ_JUIW01000001.1"/>
</dbReference>
<dbReference type="OrthoDB" id="9781289at2"/>
<dbReference type="AlphaFoldDB" id="A0A444WI16"/>
<accession>A0A444WI16</accession>
<keyword evidence="2" id="KW-1185">Reference proteome</keyword>
<proteinExistence type="predicted"/>
<dbReference type="EMBL" id="JUIW01000001">
    <property type="protein sequence ID" value="RYJ45509.1"/>
    <property type="molecule type" value="Genomic_DNA"/>
</dbReference>
<evidence type="ECO:0000313" key="2">
    <source>
        <dbReference type="Proteomes" id="UP000289775"/>
    </source>
</evidence>